<accession>A0A512BEG3</accession>
<keyword evidence="1" id="KW-0472">Membrane</keyword>
<feature type="transmembrane region" description="Helical" evidence="1">
    <location>
        <begin position="105"/>
        <end position="127"/>
    </location>
</feature>
<reference evidence="2 3" key="1">
    <citation type="submission" date="2019-07" db="EMBL/GenBank/DDBJ databases">
        <title>Whole genome shotgun sequence of Segetibacter aerophilus NBRC 106135.</title>
        <authorList>
            <person name="Hosoyama A."/>
            <person name="Uohara A."/>
            <person name="Ohji S."/>
            <person name="Ichikawa N."/>
        </authorList>
    </citation>
    <scope>NUCLEOTIDE SEQUENCE [LARGE SCALE GENOMIC DNA]</scope>
    <source>
        <strain evidence="2 3">NBRC 106135</strain>
    </source>
</reference>
<keyword evidence="3" id="KW-1185">Reference proteome</keyword>
<dbReference type="OrthoDB" id="594989at2"/>
<keyword evidence="1" id="KW-1133">Transmembrane helix</keyword>
<dbReference type="EMBL" id="BJYT01000010">
    <property type="protein sequence ID" value="GEO10359.1"/>
    <property type="molecule type" value="Genomic_DNA"/>
</dbReference>
<feature type="transmembrane region" description="Helical" evidence="1">
    <location>
        <begin position="76"/>
        <end position="93"/>
    </location>
</feature>
<dbReference type="Proteomes" id="UP000321513">
    <property type="component" value="Unassembled WGS sequence"/>
</dbReference>
<protein>
    <recommendedName>
        <fullName evidence="4">DUF4293 domain-containing protein</fullName>
    </recommendedName>
</protein>
<dbReference type="Pfam" id="PF14126">
    <property type="entry name" value="DUF4293"/>
    <property type="match status" value="1"/>
</dbReference>
<gene>
    <name evidence="2" type="ORF">SAE01_28550</name>
</gene>
<comment type="caution">
    <text evidence="2">The sequence shown here is derived from an EMBL/GenBank/DDBJ whole genome shotgun (WGS) entry which is preliminary data.</text>
</comment>
<dbReference type="InterPro" id="IPR025635">
    <property type="entry name" value="DUF4293"/>
</dbReference>
<evidence type="ECO:0000313" key="2">
    <source>
        <dbReference type="EMBL" id="GEO10359.1"/>
    </source>
</evidence>
<evidence type="ECO:0008006" key="4">
    <source>
        <dbReference type="Google" id="ProtNLM"/>
    </source>
</evidence>
<proteinExistence type="predicted"/>
<keyword evidence="1" id="KW-0812">Transmembrane</keyword>
<organism evidence="2 3">
    <name type="scientific">Segetibacter aerophilus</name>
    <dbReference type="NCBI Taxonomy" id="670293"/>
    <lineage>
        <taxon>Bacteria</taxon>
        <taxon>Pseudomonadati</taxon>
        <taxon>Bacteroidota</taxon>
        <taxon>Chitinophagia</taxon>
        <taxon>Chitinophagales</taxon>
        <taxon>Chitinophagaceae</taxon>
        <taxon>Segetibacter</taxon>
    </lineage>
</organism>
<sequence>MIQRVQTIWLALAAGSGFLTTEVPIYAENFAGVVSREYTVTESLLLFANDIIAAVLAVIAIFLFKNRSTQMKFTGLGIVASIILIALEVWKISEFEEANGAVKGTYYWGALLPIAMTIFFVLAAINIRKDNKLVKSLDRLR</sequence>
<evidence type="ECO:0000313" key="3">
    <source>
        <dbReference type="Proteomes" id="UP000321513"/>
    </source>
</evidence>
<feature type="transmembrane region" description="Helical" evidence="1">
    <location>
        <begin position="43"/>
        <end position="64"/>
    </location>
</feature>
<dbReference type="AlphaFoldDB" id="A0A512BEG3"/>
<name>A0A512BEG3_9BACT</name>
<dbReference type="RefSeq" id="WP_147204473.1">
    <property type="nucleotide sequence ID" value="NZ_BJYT01000010.1"/>
</dbReference>
<evidence type="ECO:0000256" key="1">
    <source>
        <dbReference type="SAM" id="Phobius"/>
    </source>
</evidence>